<evidence type="ECO:0000313" key="1">
    <source>
        <dbReference type="EMBL" id="MEK0250400.1"/>
    </source>
</evidence>
<sequence length="81" mass="8712">MAGINEVNIGKALARKLIAELINPGEDTQNLNPRIRTMLGVYQTLFPLGIPAELIEKFQETVDAPPVGLGAPAAIQEMSEL</sequence>
<evidence type="ECO:0000313" key="2">
    <source>
        <dbReference type="Proteomes" id="UP001334005"/>
    </source>
</evidence>
<reference evidence="1 2" key="1">
    <citation type="submission" date="2024-03" db="EMBL/GenBank/DDBJ databases">
        <title>Two novel Raoultella species associated with bleeding cankers of broadleaf hosts, Raoultella scottia sp. nov. and Raoultella lignicola sp. nov.</title>
        <authorList>
            <person name="Brady C.L."/>
        </authorList>
    </citation>
    <scope>NUCLEOTIDE SEQUENCE [LARGE SCALE GENOMIC DNA]</scope>
    <source>
        <strain evidence="1 2">BAC 10a-01-01</strain>
    </source>
</reference>
<gene>
    <name evidence="1" type="ORF">QFI66_020150</name>
</gene>
<protein>
    <submittedName>
        <fullName evidence="1">Uncharacterized protein</fullName>
    </submittedName>
</protein>
<comment type="caution">
    <text evidence="1">The sequence shown here is derived from an EMBL/GenBank/DDBJ whole genome shotgun (WGS) entry which is preliminary data.</text>
</comment>
<dbReference type="Proteomes" id="UP001334005">
    <property type="component" value="Unassembled WGS sequence"/>
</dbReference>
<dbReference type="RefSeq" id="WP_223261750.1">
    <property type="nucleotide sequence ID" value="NZ_JARXNH020000057.1"/>
</dbReference>
<accession>A0ABU8ZA16</accession>
<dbReference type="EMBL" id="JARXNH020000057">
    <property type="protein sequence ID" value="MEK0250400.1"/>
    <property type="molecule type" value="Genomic_DNA"/>
</dbReference>
<proteinExistence type="predicted"/>
<keyword evidence="2" id="KW-1185">Reference proteome</keyword>
<organism evidence="1 2">
    <name type="scientific">Raoultella scottii</name>
    <dbReference type="NCBI Taxonomy" id="3040937"/>
    <lineage>
        <taxon>Bacteria</taxon>
        <taxon>Pseudomonadati</taxon>
        <taxon>Pseudomonadota</taxon>
        <taxon>Gammaproteobacteria</taxon>
        <taxon>Enterobacterales</taxon>
        <taxon>Enterobacteriaceae</taxon>
        <taxon>Klebsiella/Raoultella group</taxon>
        <taxon>Raoultella</taxon>
    </lineage>
</organism>
<name>A0ABU8ZA16_9ENTR</name>